<gene>
    <name evidence="3" type="ORF">A2Z21_09650</name>
</gene>
<comment type="caution">
    <text evidence="3">The sequence shown here is derived from an EMBL/GenBank/DDBJ whole genome shotgun (WGS) entry which is preliminary data.</text>
</comment>
<dbReference type="InterPro" id="IPR029062">
    <property type="entry name" value="Class_I_gatase-like"/>
</dbReference>
<evidence type="ECO:0000259" key="2">
    <source>
        <dbReference type="PROSITE" id="PS50234"/>
    </source>
</evidence>
<name>A0A1F5UQ15_FRAXR</name>
<dbReference type="Gene3D" id="3.40.50.880">
    <property type="match status" value="1"/>
</dbReference>
<feature type="transmembrane region" description="Helical" evidence="1">
    <location>
        <begin position="831"/>
        <end position="849"/>
    </location>
</feature>
<dbReference type="PROSITE" id="PS50234">
    <property type="entry name" value="VWFA"/>
    <property type="match status" value="1"/>
</dbReference>
<dbReference type="AlphaFoldDB" id="A0A1F5UQ15"/>
<evidence type="ECO:0000313" key="3">
    <source>
        <dbReference type="EMBL" id="OGF53225.1"/>
    </source>
</evidence>
<evidence type="ECO:0000256" key="1">
    <source>
        <dbReference type="SAM" id="Phobius"/>
    </source>
</evidence>
<feature type="domain" description="VWFA" evidence="2">
    <location>
        <begin position="406"/>
        <end position="582"/>
    </location>
</feature>
<dbReference type="Proteomes" id="UP000179157">
    <property type="component" value="Unassembled WGS sequence"/>
</dbReference>
<dbReference type="SUPFAM" id="SSF52317">
    <property type="entry name" value="Class I glutamine amidotransferase-like"/>
    <property type="match status" value="1"/>
</dbReference>
<dbReference type="Gene3D" id="3.40.50.410">
    <property type="entry name" value="von Willebrand factor, type A domain"/>
    <property type="match status" value="2"/>
</dbReference>
<keyword evidence="1" id="KW-0812">Transmembrane</keyword>
<dbReference type="InterPro" id="IPR002035">
    <property type="entry name" value="VWF_A"/>
</dbReference>
<dbReference type="PANTHER" id="PTHR37947">
    <property type="entry name" value="BLL2462 PROTEIN"/>
    <property type="match status" value="1"/>
</dbReference>
<dbReference type="Pfam" id="PF00092">
    <property type="entry name" value="VWA"/>
    <property type="match status" value="2"/>
</dbReference>
<evidence type="ECO:0000313" key="4">
    <source>
        <dbReference type="Proteomes" id="UP000179157"/>
    </source>
</evidence>
<dbReference type="EMBL" id="MFGX01000109">
    <property type="protein sequence ID" value="OGF53225.1"/>
    <property type="molecule type" value="Genomic_DNA"/>
</dbReference>
<keyword evidence="1" id="KW-1133">Transmembrane helix</keyword>
<dbReference type="SMART" id="SM00327">
    <property type="entry name" value="VWA"/>
    <property type="match status" value="2"/>
</dbReference>
<dbReference type="PANTHER" id="PTHR37947:SF2">
    <property type="entry name" value="VON WILLEBRAND FACTOR TYPE A"/>
    <property type="match status" value="1"/>
</dbReference>
<dbReference type="STRING" id="1817864.A2Z21_09650"/>
<reference evidence="3 4" key="1">
    <citation type="journal article" date="2016" name="Nat. Commun.">
        <title>Thousands of microbial genomes shed light on interconnected biogeochemical processes in an aquifer system.</title>
        <authorList>
            <person name="Anantharaman K."/>
            <person name="Brown C.T."/>
            <person name="Hug L.A."/>
            <person name="Sharon I."/>
            <person name="Castelle C.J."/>
            <person name="Probst A.J."/>
            <person name="Thomas B.C."/>
            <person name="Singh A."/>
            <person name="Wilkins M.J."/>
            <person name="Karaoz U."/>
            <person name="Brodie E.L."/>
            <person name="Williams K.H."/>
            <person name="Hubbard S.S."/>
            <person name="Banfield J.F."/>
        </authorList>
    </citation>
    <scope>NUCLEOTIDE SEQUENCE [LARGE SCALE GENOMIC DNA]</scope>
    <source>
        <strain evidence="4">RBG_16_55_9</strain>
    </source>
</reference>
<accession>A0A1F5UQ15</accession>
<keyword evidence="1" id="KW-0472">Membrane</keyword>
<dbReference type="InterPro" id="IPR036465">
    <property type="entry name" value="vWFA_dom_sf"/>
</dbReference>
<proteinExistence type="predicted"/>
<feature type="transmembrane region" description="Helical" evidence="1">
    <location>
        <begin position="34"/>
        <end position="54"/>
    </location>
</feature>
<sequence length="857" mass="95724">MIRFHHLWTLALLLIPLVYLFLRRHELGSRPIADRLAIALRIASISLLLISLAGPQLLSRAENHYIYFLADLSMSIRPSTSEPLLMERLNAWAIPEPHTQYGLIVFGKQPFVELPFAPSLDLKAIHTEVEPVGTDLSAALKLALTTFPEEGTKTIVLLSDGQSTQGDVSEALVQAAREEVKIFTLPVDPPTSEFSIQDVRVPREVAVDLPFVLQSVIYASKPGRSRLLAYRNEMLISQQELTLHAGLNFVQQSDELHQAGMYEYRMELVAPDDALSPNNTYQALVEAVGDPRILLVEAENESHFPSPLERLLANAGHAYTKASLREFAPTPVSLLSYRAIILNDVALREMSRDQIEQLERYVRDLGGGLWLIQGRQAVEEFYDREFEMMLPVTYEGPEEVQRPALALVMLLDRSGSMGEAVEAMQKLDKIDLLKEAAIGAVEKLDARNYLGIIAFDAKYDWVVPLGLVQNRKNDIAQAIQGLSAEGGTDIYDALRQALAQLTQVRARVKHILVFSDGKVSKENRDFERIFREIQDSTISASSIAIGAQADIDFLWRLAEAGNGVKYEVKDARDLPEITLQELVRIERARWIKGPVPVSPGPFAFELHNLDVNAIPPADGYVLTFEKPAAQTSLQIRTEEDLPADPLISQWQYGLGKVVVLNTSLTQEGLDRWLNWDGLSVLTAEILSQIYSEGPLQLKELTIQTKVEDSHLSVTAEAERDGLWLDLLSLEGHLSGLEGASQTLVFEQVGPGHYRATVEDLPEGVYLLRVDEKSLGRVEDVVNVPYAAEYRRISLNQEALSKIARATGGEYLEDAGTLPPRLQDRTRSYRDIWQPIALVALFFFLVDLIARKLPMPRS</sequence>
<organism evidence="3 4">
    <name type="scientific">Fraserbacteria sp. (strain RBG_16_55_9)</name>
    <dbReference type="NCBI Taxonomy" id="1817864"/>
    <lineage>
        <taxon>Bacteria</taxon>
        <taxon>Candidatus Fraseribacteriota</taxon>
    </lineage>
</organism>
<dbReference type="SUPFAM" id="SSF53300">
    <property type="entry name" value="vWA-like"/>
    <property type="match status" value="2"/>
</dbReference>
<protein>
    <recommendedName>
        <fullName evidence="2">VWFA domain-containing protein</fullName>
    </recommendedName>
</protein>
<dbReference type="CDD" id="cd00198">
    <property type="entry name" value="vWFA"/>
    <property type="match status" value="2"/>
</dbReference>
<feature type="transmembrane region" description="Helical" evidence="1">
    <location>
        <begin position="6"/>
        <end position="22"/>
    </location>
</feature>